<accession>A0A437MPE1</accession>
<evidence type="ECO:0000259" key="6">
    <source>
        <dbReference type="PROSITE" id="PS00631"/>
    </source>
</evidence>
<dbReference type="Pfam" id="PF21337">
    <property type="entry name" value="Peptidase_M17_N_1"/>
    <property type="match status" value="1"/>
</dbReference>
<evidence type="ECO:0000256" key="4">
    <source>
        <dbReference type="ARBA" id="ARBA00022801"/>
    </source>
</evidence>
<dbReference type="Proteomes" id="UP000282957">
    <property type="component" value="Unassembled WGS sequence"/>
</dbReference>
<evidence type="ECO:0000256" key="1">
    <source>
        <dbReference type="ARBA" id="ARBA00009528"/>
    </source>
</evidence>
<dbReference type="PANTHER" id="PTHR11963">
    <property type="entry name" value="LEUCINE AMINOPEPTIDASE-RELATED"/>
    <property type="match status" value="1"/>
</dbReference>
<dbReference type="GO" id="GO:0030145">
    <property type="term" value="F:manganese ion binding"/>
    <property type="evidence" value="ECO:0007669"/>
    <property type="project" value="InterPro"/>
</dbReference>
<dbReference type="AlphaFoldDB" id="A0A437MPE1"/>
<reference evidence="7 8" key="1">
    <citation type="submission" date="2019-01" db="EMBL/GenBank/DDBJ databases">
        <authorList>
            <person name="Chen W.-M."/>
        </authorList>
    </citation>
    <scope>NUCLEOTIDE SEQUENCE [LARGE SCALE GENOMIC DNA]</scope>
    <source>
        <strain evidence="7 8">CCP-6</strain>
    </source>
</reference>
<keyword evidence="2 7" id="KW-0031">Aminopeptidase</keyword>
<dbReference type="GO" id="GO:0006508">
    <property type="term" value="P:proteolysis"/>
    <property type="evidence" value="ECO:0007669"/>
    <property type="project" value="UniProtKB-KW"/>
</dbReference>
<keyword evidence="5" id="KW-0464">Manganese</keyword>
<name>A0A437MPE1_9PROT</name>
<keyword evidence="3" id="KW-0645">Protease</keyword>
<dbReference type="PRINTS" id="PR00481">
    <property type="entry name" value="LAMNOPPTDASE"/>
</dbReference>
<dbReference type="OrthoDB" id="9809354at2"/>
<dbReference type="Gene3D" id="3.40.220.10">
    <property type="entry name" value="Leucine Aminopeptidase, subunit E, domain 1"/>
    <property type="match status" value="1"/>
</dbReference>
<keyword evidence="4" id="KW-0378">Hydrolase</keyword>
<dbReference type="SUPFAM" id="SSF53187">
    <property type="entry name" value="Zn-dependent exopeptidases"/>
    <property type="match status" value="1"/>
</dbReference>
<evidence type="ECO:0000256" key="5">
    <source>
        <dbReference type="ARBA" id="ARBA00023211"/>
    </source>
</evidence>
<dbReference type="CDD" id="cd00433">
    <property type="entry name" value="Peptidase_M17"/>
    <property type="match status" value="1"/>
</dbReference>
<evidence type="ECO:0000313" key="7">
    <source>
        <dbReference type="EMBL" id="RVT99499.1"/>
    </source>
</evidence>
<organism evidence="7 8">
    <name type="scientific">Rhodovarius crocodyli</name>
    <dbReference type="NCBI Taxonomy" id="1979269"/>
    <lineage>
        <taxon>Bacteria</taxon>
        <taxon>Pseudomonadati</taxon>
        <taxon>Pseudomonadota</taxon>
        <taxon>Alphaproteobacteria</taxon>
        <taxon>Acetobacterales</taxon>
        <taxon>Roseomonadaceae</taxon>
        <taxon>Rhodovarius</taxon>
    </lineage>
</organism>
<comment type="similarity">
    <text evidence="1">Belongs to the peptidase M17 family.</text>
</comment>
<dbReference type="EMBL" id="SACL01000001">
    <property type="protein sequence ID" value="RVT99499.1"/>
    <property type="molecule type" value="Genomic_DNA"/>
</dbReference>
<evidence type="ECO:0000256" key="2">
    <source>
        <dbReference type="ARBA" id="ARBA00022438"/>
    </source>
</evidence>
<dbReference type="GO" id="GO:0070006">
    <property type="term" value="F:metalloaminopeptidase activity"/>
    <property type="evidence" value="ECO:0007669"/>
    <property type="project" value="InterPro"/>
</dbReference>
<evidence type="ECO:0000313" key="8">
    <source>
        <dbReference type="Proteomes" id="UP000282957"/>
    </source>
</evidence>
<dbReference type="PANTHER" id="PTHR11963:SF20">
    <property type="entry name" value="PEPTIDASE B"/>
    <property type="match status" value="1"/>
</dbReference>
<comment type="caution">
    <text evidence="7">The sequence shown here is derived from an EMBL/GenBank/DDBJ whole genome shotgun (WGS) entry which is preliminary data.</text>
</comment>
<dbReference type="GO" id="GO:0005737">
    <property type="term" value="C:cytoplasm"/>
    <property type="evidence" value="ECO:0007669"/>
    <property type="project" value="InterPro"/>
</dbReference>
<dbReference type="InterPro" id="IPR043472">
    <property type="entry name" value="Macro_dom-like"/>
</dbReference>
<dbReference type="PROSITE" id="PS00631">
    <property type="entry name" value="CYTOSOL_AP"/>
    <property type="match status" value="1"/>
</dbReference>
<keyword evidence="8" id="KW-1185">Reference proteome</keyword>
<dbReference type="Pfam" id="PF00883">
    <property type="entry name" value="Peptidase_M17"/>
    <property type="match status" value="1"/>
</dbReference>
<dbReference type="InterPro" id="IPR048816">
    <property type="entry name" value="Peptidase_M17_N_1"/>
</dbReference>
<sequence length="450" mass="46403">MDAFITEAPAALPLYTATPATLDQLPGEFAGFLAGSGFKAQAGRLVLLPGGDGIAGAVLGLGDKPATAESFGGLPMSLPEGTEWRLVDEALAPLATLGWGMGSYRFTRFKAAKRAPARLLLGAGAGDAPLVAAAIARARDLINTPANLLGPAELTAAVGELAAAHGAQFRVIEGEALAQGFPAVQAVGKGSPRAPRVAVLEWGPAQAPLLALCGKGVCFDTGGLDLKPPSAMLRMKKDMGGAAVMIALAELLMATKSPWRILLLVGAVENSVSGEAFRPGDVIGTRKGLSVEIGNTDAEGRLVLADLLTYAGEHKPAAILDASTLTGAARVALGPDLPALFANDDKLAQALLAGGEAAADPLWRLPLFDGYDPWLDSSVAELNNVSTKPMAGAIVAALFLRRFVPDGVPWAHLDLYAWNDSTRPGRPEGGEATGLRAVFAGIQRNFYIPN</sequence>
<gene>
    <name evidence="7" type="ORF">EOD42_05275</name>
</gene>
<dbReference type="InterPro" id="IPR011356">
    <property type="entry name" value="Leucine_aapep/pepB"/>
</dbReference>
<proteinExistence type="inferred from homology"/>
<dbReference type="Gene3D" id="3.40.630.10">
    <property type="entry name" value="Zn peptidases"/>
    <property type="match status" value="1"/>
</dbReference>
<feature type="domain" description="Cytosol aminopeptidase" evidence="6">
    <location>
        <begin position="295"/>
        <end position="302"/>
    </location>
</feature>
<dbReference type="RefSeq" id="WP_127786393.1">
    <property type="nucleotide sequence ID" value="NZ_SACL01000001.1"/>
</dbReference>
<evidence type="ECO:0000256" key="3">
    <source>
        <dbReference type="ARBA" id="ARBA00022670"/>
    </source>
</evidence>
<protein>
    <submittedName>
        <fullName evidence="7">Leucyl aminopeptidase family protein</fullName>
    </submittedName>
</protein>
<dbReference type="InterPro" id="IPR000819">
    <property type="entry name" value="Peptidase_M17_C"/>
</dbReference>